<sequence length="143" mass="15165">MSRFRLFLAWLIVAAIPLQGLAAASMLFCGPGPHHAPVQAAASQQDQLSHASNGDAAHDHSKHADEAKNEAKDEAKKVGDNTSKKLPAASHKCAVCASCCNLVAVAEFPEFLEFTALPQAALAEPFVLIHPRPSQVPDKPPRA</sequence>
<accession>A0A923MCJ0</accession>
<dbReference type="AlphaFoldDB" id="A0A923MCJ0"/>
<evidence type="ECO:0000256" key="1">
    <source>
        <dbReference type="SAM" id="MobiDB-lite"/>
    </source>
</evidence>
<name>A0A923MCJ0_9BURK</name>
<feature type="signal peptide" evidence="2">
    <location>
        <begin position="1"/>
        <end position="22"/>
    </location>
</feature>
<proteinExistence type="predicted"/>
<dbReference type="EMBL" id="JACORU010000011">
    <property type="protein sequence ID" value="MBC5767470.1"/>
    <property type="molecule type" value="Genomic_DNA"/>
</dbReference>
<feature type="region of interest" description="Disordered" evidence="1">
    <location>
        <begin position="39"/>
        <end position="89"/>
    </location>
</feature>
<keyword evidence="2" id="KW-0732">Signal</keyword>
<feature type="compositionally biased region" description="Polar residues" evidence="1">
    <location>
        <begin position="41"/>
        <end position="52"/>
    </location>
</feature>
<feature type="compositionally biased region" description="Basic and acidic residues" evidence="1">
    <location>
        <begin position="56"/>
        <end position="83"/>
    </location>
</feature>
<dbReference type="RefSeq" id="WP_187083965.1">
    <property type="nucleotide sequence ID" value="NZ_JACORU010000011.1"/>
</dbReference>
<evidence type="ECO:0000313" key="3">
    <source>
        <dbReference type="EMBL" id="MBC5767470.1"/>
    </source>
</evidence>
<gene>
    <name evidence="3" type="ORF">H8R02_23590</name>
</gene>
<evidence type="ECO:0000256" key="2">
    <source>
        <dbReference type="SAM" id="SignalP"/>
    </source>
</evidence>
<protein>
    <submittedName>
        <fullName evidence="3">Uncharacterized protein</fullName>
    </submittedName>
</protein>
<reference evidence="3" key="1">
    <citation type="submission" date="2020-08" db="EMBL/GenBank/DDBJ databases">
        <title>Ramlibacter sp. GTP1 16S ribosomal RNA gene genome sequencing and assembly.</title>
        <authorList>
            <person name="Kang M."/>
        </authorList>
    </citation>
    <scope>NUCLEOTIDE SEQUENCE</scope>
    <source>
        <strain evidence="3">GTP1</strain>
    </source>
</reference>
<dbReference type="Proteomes" id="UP000596827">
    <property type="component" value="Unassembled WGS sequence"/>
</dbReference>
<comment type="caution">
    <text evidence="3">The sequence shown here is derived from an EMBL/GenBank/DDBJ whole genome shotgun (WGS) entry which is preliminary data.</text>
</comment>
<evidence type="ECO:0000313" key="4">
    <source>
        <dbReference type="Proteomes" id="UP000596827"/>
    </source>
</evidence>
<organism evidence="3 4">
    <name type="scientific">Ramlibacter albus</name>
    <dbReference type="NCBI Taxonomy" id="2079448"/>
    <lineage>
        <taxon>Bacteria</taxon>
        <taxon>Pseudomonadati</taxon>
        <taxon>Pseudomonadota</taxon>
        <taxon>Betaproteobacteria</taxon>
        <taxon>Burkholderiales</taxon>
        <taxon>Comamonadaceae</taxon>
        <taxon>Ramlibacter</taxon>
    </lineage>
</organism>
<keyword evidence="4" id="KW-1185">Reference proteome</keyword>
<feature type="chain" id="PRO_5037919121" evidence="2">
    <location>
        <begin position="23"/>
        <end position="143"/>
    </location>
</feature>